<evidence type="ECO:0000313" key="9">
    <source>
        <dbReference type="EMBL" id="APW62830.1"/>
    </source>
</evidence>
<dbReference type="Proteomes" id="UP000186309">
    <property type="component" value="Chromosome"/>
</dbReference>
<keyword evidence="4 7" id="KW-0812">Transmembrane</keyword>
<gene>
    <name evidence="9" type="ORF">BSF38_04384</name>
</gene>
<accession>A0A1U7CV58</accession>
<feature type="transmembrane region" description="Helical" evidence="7">
    <location>
        <begin position="354"/>
        <end position="376"/>
    </location>
</feature>
<keyword evidence="10" id="KW-1185">Reference proteome</keyword>
<evidence type="ECO:0000259" key="8">
    <source>
        <dbReference type="Pfam" id="PF02687"/>
    </source>
</evidence>
<feature type="transmembrane region" description="Helical" evidence="7">
    <location>
        <begin position="16"/>
        <end position="42"/>
    </location>
</feature>
<dbReference type="AlphaFoldDB" id="A0A1U7CV58"/>
<dbReference type="STRING" id="1387353.BSF38_04384"/>
<dbReference type="EMBL" id="CP019082">
    <property type="protein sequence ID" value="APW62830.1"/>
    <property type="molecule type" value="Genomic_DNA"/>
</dbReference>
<dbReference type="GO" id="GO:0005886">
    <property type="term" value="C:plasma membrane"/>
    <property type="evidence" value="ECO:0007669"/>
    <property type="project" value="UniProtKB-SubCell"/>
</dbReference>
<dbReference type="InterPro" id="IPR051125">
    <property type="entry name" value="ABC-4/HrtB_transporter"/>
</dbReference>
<name>A0A1U7CV58_9BACT</name>
<feature type="transmembrane region" description="Helical" evidence="7">
    <location>
        <begin position="397"/>
        <end position="425"/>
    </location>
</feature>
<protein>
    <recommendedName>
        <fullName evidence="8">ABC3 transporter permease C-terminal domain-containing protein</fullName>
    </recommendedName>
</protein>
<dbReference type="RefSeq" id="WP_076349217.1">
    <property type="nucleotide sequence ID" value="NZ_CP019082.1"/>
</dbReference>
<dbReference type="PANTHER" id="PTHR43738:SF1">
    <property type="entry name" value="HEMIN TRANSPORT SYSTEM PERMEASE PROTEIN HRTB-RELATED"/>
    <property type="match status" value="1"/>
</dbReference>
<keyword evidence="5 7" id="KW-1133">Transmembrane helix</keyword>
<keyword evidence="3" id="KW-1003">Cell membrane</keyword>
<evidence type="ECO:0000256" key="6">
    <source>
        <dbReference type="ARBA" id="ARBA00023136"/>
    </source>
</evidence>
<sequence>MNWIALKMLVGDRAKFFGIVIGLTFAAALITQQGSIFCGLMLRTCAQVTDITGADLWVMDPSVRFIDDIKPMLENNLPRVRGVKGVKWAVPLYKGNGRAKLTFLPDAMKVKTFPADRLERDRQRAKQSAAPSNAFTKVLDLVAPSGEEAATPPARWYSPKLINVIEQVILIGVDDASMVGAPPGGPMIGAEPKGRMWVGSLEDLRRPESIVVDRVGLRKLYPGCHLDEPFADPPESDDAYVARLRRFVESTPEIEMNDRRAVIVGVCEATRTFQSSPVVYTLYSRAKQFIPMERKMLTFILAQTADDENGAKIPPAVVAERIQRQTGLGSLTSEAFMYRTIKYYLIYTGIPINFGITVFLGFLVGTAIAGQTFYNFTIENIRQFGSLKAMGASNRRIVGMILLQAAVVGAIGYGIGVGLSTLFGFKTLDRWGNPTELAYFTPWQLLPTTAAAIIFICVLASLVSVQRVIRLEPAIVFRS</sequence>
<dbReference type="PANTHER" id="PTHR43738">
    <property type="entry name" value="ABC TRANSPORTER, MEMBRANE PROTEIN"/>
    <property type="match status" value="1"/>
</dbReference>
<evidence type="ECO:0000256" key="4">
    <source>
        <dbReference type="ARBA" id="ARBA00022692"/>
    </source>
</evidence>
<proteinExistence type="predicted"/>
<evidence type="ECO:0000256" key="7">
    <source>
        <dbReference type="SAM" id="Phobius"/>
    </source>
</evidence>
<reference evidence="10" key="1">
    <citation type="submission" date="2016-12" db="EMBL/GenBank/DDBJ databases">
        <title>Comparative genomics of four Isosphaeraceae planctomycetes: a common pool of plasmids and glycoside hydrolase genes.</title>
        <authorList>
            <person name="Ivanova A."/>
        </authorList>
    </citation>
    <scope>NUCLEOTIDE SEQUENCE [LARGE SCALE GENOMIC DNA]</scope>
    <source>
        <strain evidence="10">PX4</strain>
    </source>
</reference>
<comment type="subcellular location">
    <subcellularLocation>
        <location evidence="1">Cell membrane</location>
        <topology evidence="1">Multi-pass membrane protein</topology>
    </subcellularLocation>
</comment>
<dbReference type="InterPro" id="IPR003838">
    <property type="entry name" value="ABC3_permease_C"/>
</dbReference>
<evidence type="ECO:0000256" key="2">
    <source>
        <dbReference type="ARBA" id="ARBA00022448"/>
    </source>
</evidence>
<keyword evidence="2" id="KW-0813">Transport</keyword>
<organism evidence="9 10">
    <name type="scientific">Paludisphaera borealis</name>
    <dbReference type="NCBI Taxonomy" id="1387353"/>
    <lineage>
        <taxon>Bacteria</taxon>
        <taxon>Pseudomonadati</taxon>
        <taxon>Planctomycetota</taxon>
        <taxon>Planctomycetia</taxon>
        <taxon>Isosphaerales</taxon>
        <taxon>Isosphaeraceae</taxon>
        <taxon>Paludisphaera</taxon>
    </lineage>
</organism>
<keyword evidence="6 7" id="KW-0472">Membrane</keyword>
<evidence type="ECO:0000256" key="1">
    <source>
        <dbReference type="ARBA" id="ARBA00004651"/>
    </source>
</evidence>
<dbReference type="Pfam" id="PF02687">
    <property type="entry name" value="FtsX"/>
    <property type="match status" value="1"/>
</dbReference>
<evidence type="ECO:0000256" key="5">
    <source>
        <dbReference type="ARBA" id="ARBA00022989"/>
    </source>
</evidence>
<evidence type="ECO:0000256" key="3">
    <source>
        <dbReference type="ARBA" id="ARBA00022475"/>
    </source>
</evidence>
<feature type="domain" description="ABC3 transporter permease C-terminal" evidence="8">
    <location>
        <begin position="357"/>
        <end position="473"/>
    </location>
</feature>
<evidence type="ECO:0000313" key="10">
    <source>
        <dbReference type="Proteomes" id="UP000186309"/>
    </source>
</evidence>
<dbReference type="KEGG" id="pbor:BSF38_04384"/>
<feature type="transmembrane region" description="Helical" evidence="7">
    <location>
        <begin position="445"/>
        <end position="465"/>
    </location>
</feature>